<protein>
    <recommendedName>
        <fullName evidence="10">Elongation of very long chain fatty acids protein</fullName>
        <ecNumber evidence="10">2.3.1.199</ecNumber>
    </recommendedName>
    <alternativeName>
        <fullName evidence="10">Very-long-chain 3-oxoacyl-CoA synthase</fullName>
    </alternativeName>
</protein>
<proteinExistence type="inferred from homology"/>
<dbReference type="GO" id="GO:0019367">
    <property type="term" value="P:fatty acid elongation, saturated fatty acid"/>
    <property type="evidence" value="ECO:0007669"/>
    <property type="project" value="TreeGrafter"/>
</dbReference>
<keyword evidence="3 10" id="KW-0808">Transferase</keyword>
<evidence type="ECO:0000256" key="7">
    <source>
        <dbReference type="ARBA" id="ARBA00023098"/>
    </source>
</evidence>
<keyword evidence="6 10" id="KW-1133">Transmembrane helix</keyword>
<dbReference type="AlphaFoldDB" id="A0A9D4SFX1"/>
<evidence type="ECO:0000256" key="4">
    <source>
        <dbReference type="ARBA" id="ARBA00022692"/>
    </source>
</evidence>
<keyword evidence="2 10" id="KW-0444">Lipid biosynthesis</keyword>
<reference evidence="11" key="1">
    <citation type="submission" date="2020-06" db="EMBL/GenBank/DDBJ databases">
        <authorList>
            <person name="Ji K."/>
            <person name="Li J."/>
        </authorList>
    </citation>
    <scope>NUCLEOTIDE SEQUENCE</scope>
    <source>
        <strain evidence="11">JKM2019</strain>
        <tissue evidence="11">Whole body</tissue>
    </source>
</reference>
<keyword evidence="9 10" id="KW-0275">Fatty acid biosynthesis</keyword>
<feature type="transmembrane region" description="Helical" evidence="10">
    <location>
        <begin position="204"/>
        <end position="222"/>
    </location>
</feature>
<evidence type="ECO:0000256" key="6">
    <source>
        <dbReference type="ARBA" id="ARBA00022989"/>
    </source>
</evidence>
<evidence type="ECO:0000256" key="3">
    <source>
        <dbReference type="ARBA" id="ARBA00022679"/>
    </source>
</evidence>
<reference evidence="11" key="2">
    <citation type="journal article" date="2021" name="World Allergy Organ. J.">
        <title>Chromosome-level assembly of Dermatophagoides farinae genome and transcriptome reveals two novel allergens Der f 37 and Der f 39.</title>
        <authorList>
            <person name="Chen J."/>
            <person name="Cai Z."/>
            <person name="Fan D."/>
            <person name="Hu J."/>
            <person name="Hou Y."/>
            <person name="He Y."/>
            <person name="Zhang Z."/>
            <person name="Zhao Z."/>
            <person name="Gao P."/>
            <person name="Hu W."/>
            <person name="Sun J."/>
            <person name="Li J."/>
            <person name="Ji K."/>
        </authorList>
    </citation>
    <scope>NUCLEOTIDE SEQUENCE</scope>
    <source>
        <strain evidence="11">JKM2019</strain>
    </source>
</reference>
<feature type="transmembrane region" description="Helical" evidence="10">
    <location>
        <begin position="144"/>
        <end position="161"/>
    </location>
</feature>
<dbReference type="PANTHER" id="PTHR11157:SF69">
    <property type="entry name" value="ELONGATION OF VERY LONG CHAIN FATTY ACIDS PROTEIN 7"/>
    <property type="match status" value="1"/>
</dbReference>
<evidence type="ECO:0000313" key="11">
    <source>
        <dbReference type="EMBL" id="KAH7640193.1"/>
    </source>
</evidence>
<dbReference type="GO" id="GO:0042761">
    <property type="term" value="P:very long-chain fatty acid biosynthetic process"/>
    <property type="evidence" value="ECO:0007669"/>
    <property type="project" value="TreeGrafter"/>
</dbReference>
<accession>A0A9D4SFX1</accession>
<evidence type="ECO:0000256" key="1">
    <source>
        <dbReference type="ARBA" id="ARBA00004141"/>
    </source>
</evidence>
<keyword evidence="8 10" id="KW-0472">Membrane</keyword>
<dbReference type="GO" id="GO:0005789">
    <property type="term" value="C:endoplasmic reticulum membrane"/>
    <property type="evidence" value="ECO:0007669"/>
    <property type="project" value="TreeGrafter"/>
</dbReference>
<sequence>MISKQFFNAHYWNGHCDPRVVNQWLMHNGPYKLLVISIIYLLAIYFGVQWMQHRKPFAIRMPMFMFNVLLVVLNLYFFYESFWWTNYGRDLLNFHFPSPFDSSERSHSIISLYYYYQISKFIDYMDTVFLVLRKKNDHITVLHVYHHVSVPIVGWFANWMSPTMPVLGLFAMLNSFCHMLMYTYYSLAALGGHHVRPYLRWKRYITCLQLLQFLILGLYGLYLNFRHIDYPQLFRWLLISQAIIYLIMFGNFYKRSYYNKQQIIIMNVVEFPIKSMAKFIDHYNIIV</sequence>
<comment type="caution">
    <text evidence="11">The sequence shown here is derived from an EMBL/GenBank/DDBJ whole genome shotgun (WGS) entry which is preliminary data.</text>
</comment>
<dbReference type="InterPro" id="IPR002076">
    <property type="entry name" value="ELO_fam"/>
</dbReference>
<feature type="transmembrane region" description="Helical" evidence="10">
    <location>
        <begin position="234"/>
        <end position="253"/>
    </location>
</feature>
<keyword evidence="7 10" id="KW-0443">Lipid metabolism</keyword>
<keyword evidence="5 10" id="KW-0276">Fatty acid metabolism</keyword>
<evidence type="ECO:0000256" key="8">
    <source>
        <dbReference type="ARBA" id="ARBA00023136"/>
    </source>
</evidence>
<evidence type="ECO:0000256" key="10">
    <source>
        <dbReference type="RuleBase" id="RU361115"/>
    </source>
</evidence>
<dbReference type="GO" id="GO:0030148">
    <property type="term" value="P:sphingolipid biosynthetic process"/>
    <property type="evidence" value="ECO:0007669"/>
    <property type="project" value="TreeGrafter"/>
</dbReference>
<feature type="transmembrane region" description="Helical" evidence="10">
    <location>
        <begin position="63"/>
        <end position="79"/>
    </location>
</feature>
<dbReference type="GO" id="GO:0034625">
    <property type="term" value="P:fatty acid elongation, monounsaturated fatty acid"/>
    <property type="evidence" value="ECO:0007669"/>
    <property type="project" value="TreeGrafter"/>
</dbReference>
<dbReference type="Proteomes" id="UP000828236">
    <property type="component" value="Unassembled WGS sequence"/>
</dbReference>
<comment type="similarity">
    <text evidence="10">Belongs to the ELO family.</text>
</comment>
<dbReference type="PANTHER" id="PTHR11157">
    <property type="entry name" value="FATTY ACID ACYL TRANSFERASE-RELATED"/>
    <property type="match status" value="1"/>
</dbReference>
<dbReference type="GO" id="GO:0009922">
    <property type="term" value="F:fatty acid elongase activity"/>
    <property type="evidence" value="ECO:0007669"/>
    <property type="project" value="UniProtKB-EC"/>
</dbReference>
<keyword evidence="4 10" id="KW-0812">Transmembrane</keyword>
<evidence type="ECO:0000256" key="9">
    <source>
        <dbReference type="ARBA" id="ARBA00023160"/>
    </source>
</evidence>
<feature type="transmembrane region" description="Helical" evidence="10">
    <location>
        <begin position="31"/>
        <end position="51"/>
    </location>
</feature>
<organism evidence="11">
    <name type="scientific">Dermatophagoides farinae</name>
    <name type="common">American house dust mite</name>
    <dbReference type="NCBI Taxonomy" id="6954"/>
    <lineage>
        <taxon>Eukaryota</taxon>
        <taxon>Metazoa</taxon>
        <taxon>Ecdysozoa</taxon>
        <taxon>Arthropoda</taxon>
        <taxon>Chelicerata</taxon>
        <taxon>Arachnida</taxon>
        <taxon>Acari</taxon>
        <taxon>Acariformes</taxon>
        <taxon>Sarcoptiformes</taxon>
        <taxon>Astigmata</taxon>
        <taxon>Psoroptidia</taxon>
        <taxon>Analgoidea</taxon>
        <taxon>Pyroglyphidae</taxon>
        <taxon>Dermatophagoidinae</taxon>
        <taxon>Dermatophagoides</taxon>
    </lineage>
</organism>
<comment type="subcellular location">
    <subcellularLocation>
        <location evidence="1">Membrane</location>
        <topology evidence="1">Multi-pass membrane protein</topology>
    </subcellularLocation>
</comment>
<comment type="catalytic activity">
    <reaction evidence="10">
        <text>a very-long-chain acyl-CoA + malonyl-CoA + H(+) = a very-long-chain 3-oxoacyl-CoA + CO2 + CoA</text>
        <dbReference type="Rhea" id="RHEA:32727"/>
        <dbReference type="ChEBI" id="CHEBI:15378"/>
        <dbReference type="ChEBI" id="CHEBI:16526"/>
        <dbReference type="ChEBI" id="CHEBI:57287"/>
        <dbReference type="ChEBI" id="CHEBI:57384"/>
        <dbReference type="ChEBI" id="CHEBI:90725"/>
        <dbReference type="ChEBI" id="CHEBI:90736"/>
        <dbReference type="EC" id="2.3.1.199"/>
    </reaction>
</comment>
<feature type="transmembrane region" description="Helical" evidence="10">
    <location>
        <begin position="167"/>
        <end position="192"/>
    </location>
</feature>
<dbReference type="EMBL" id="SDOV01000006">
    <property type="protein sequence ID" value="KAH7640193.1"/>
    <property type="molecule type" value="Genomic_DNA"/>
</dbReference>
<dbReference type="GO" id="GO:0034626">
    <property type="term" value="P:fatty acid elongation, polyunsaturated fatty acid"/>
    <property type="evidence" value="ECO:0007669"/>
    <property type="project" value="TreeGrafter"/>
</dbReference>
<name>A0A9D4SFX1_DERFA</name>
<gene>
    <name evidence="11" type="ORF">HUG17_10673</name>
</gene>
<evidence type="ECO:0000256" key="5">
    <source>
        <dbReference type="ARBA" id="ARBA00022832"/>
    </source>
</evidence>
<dbReference type="Pfam" id="PF01151">
    <property type="entry name" value="ELO"/>
    <property type="match status" value="1"/>
</dbReference>
<dbReference type="EC" id="2.3.1.199" evidence="10"/>
<evidence type="ECO:0000256" key="2">
    <source>
        <dbReference type="ARBA" id="ARBA00022516"/>
    </source>
</evidence>